<dbReference type="OrthoDB" id="112139at2759"/>
<dbReference type="AlphaFoldDB" id="A0A8K1CEP3"/>
<dbReference type="PANTHER" id="PTHR33266">
    <property type="entry name" value="CHROMOSOME 15, WHOLE GENOME SHOTGUN SEQUENCE"/>
    <property type="match status" value="1"/>
</dbReference>
<accession>A0A8K1CEP3</accession>
<dbReference type="Proteomes" id="UP000794436">
    <property type="component" value="Unassembled WGS sequence"/>
</dbReference>
<evidence type="ECO:0000313" key="2">
    <source>
        <dbReference type="Proteomes" id="UP000794436"/>
    </source>
</evidence>
<dbReference type="EMBL" id="SPLM01000075">
    <property type="protein sequence ID" value="TMW61654.1"/>
    <property type="molecule type" value="Genomic_DNA"/>
</dbReference>
<sequence length="275" mass="29614">MAETTRTSCEQGTQVRVLYVCSRSIKSSGYPKATPELDALLRPQMTVSGMADVLCLIVEEMHVVAAHFLKMAAAKLLCESTKVSRLSYRNETMFGVAALLCRLGVRPLSCHLVGDHMSVLDYVDASCAQAVSGYGSDPILALGATSLWYHDKFDPLGESMLPRFRQLVSEKVVDCGDGGTDSVVARLLLLLAMDACSASVGARSTTDTSTARCRYNGSLVRAVSFVERLMGRRECVVGGSVLSESTDMETESAGAGVRGELDVDVDEDEDRTISY</sequence>
<name>A0A8K1CEP3_PYTOL</name>
<evidence type="ECO:0000313" key="1">
    <source>
        <dbReference type="EMBL" id="TMW61654.1"/>
    </source>
</evidence>
<gene>
    <name evidence="1" type="ORF">Poli38472_010717</name>
</gene>
<dbReference type="PANTHER" id="PTHR33266:SF1">
    <property type="entry name" value="F-BOX DOMAIN-CONTAINING PROTEIN"/>
    <property type="match status" value="1"/>
</dbReference>
<reference evidence="1" key="1">
    <citation type="submission" date="2019-03" db="EMBL/GenBank/DDBJ databases">
        <title>Long read genome sequence of the mycoparasitic Pythium oligandrum ATCC 38472 isolated from sugarbeet rhizosphere.</title>
        <authorList>
            <person name="Gaulin E."/>
        </authorList>
    </citation>
    <scope>NUCLEOTIDE SEQUENCE</scope>
    <source>
        <strain evidence="1">ATCC 38472_TT</strain>
    </source>
</reference>
<proteinExistence type="predicted"/>
<comment type="caution">
    <text evidence="1">The sequence shown here is derived from an EMBL/GenBank/DDBJ whole genome shotgun (WGS) entry which is preliminary data.</text>
</comment>
<keyword evidence="2" id="KW-1185">Reference proteome</keyword>
<organism evidence="1 2">
    <name type="scientific">Pythium oligandrum</name>
    <name type="common">Mycoparasitic fungus</name>
    <dbReference type="NCBI Taxonomy" id="41045"/>
    <lineage>
        <taxon>Eukaryota</taxon>
        <taxon>Sar</taxon>
        <taxon>Stramenopiles</taxon>
        <taxon>Oomycota</taxon>
        <taxon>Peronosporomycetes</taxon>
        <taxon>Pythiales</taxon>
        <taxon>Pythiaceae</taxon>
        <taxon>Pythium</taxon>
    </lineage>
</organism>
<protein>
    <submittedName>
        <fullName evidence="1">Uncharacterized protein</fullName>
    </submittedName>
</protein>